<gene>
    <name evidence="1" type="ORF">GCM10025863_26580</name>
</gene>
<evidence type="ECO:0000313" key="1">
    <source>
        <dbReference type="EMBL" id="BDZ40044.1"/>
    </source>
</evidence>
<dbReference type="SUPFAM" id="SSF48452">
    <property type="entry name" value="TPR-like"/>
    <property type="match status" value="1"/>
</dbReference>
<accession>A0ABN6X620</accession>
<dbReference type="Pfam" id="PF13830">
    <property type="entry name" value="DUF4192"/>
    <property type="match status" value="1"/>
</dbReference>
<name>A0ABN6X620_9MICO</name>
<dbReference type="InterPro" id="IPR025447">
    <property type="entry name" value="DUF4192"/>
</dbReference>
<evidence type="ECO:0008006" key="3">
    <source>
        <dbReference type="Google" id="ProtNLM"/>
    </source>
</evidence>
<dbReference type="EMBL" id="AP027728">
    <property type="protein sequence ID" value="BDZ40044.1"/>
    <property type="molecule type" value="Genomic_DNA"/>
</dbReference>
<proteinExistence type="predicted"/>
<evidence type="ECO:0000313" key="2">
    <source>
        <dbReference type="Proteomes" id="UP001321543"/>
    </source>
</evidence>
<keyword evidence="2" id="KW-1185">Reference proteome</keyword>
<dbReference type="RefSeq" id="WP_286300533.1">
    <property type="nucleotide sequence ID" value="NZ_AP027728.1"/>
</dbReference>
<dbReference type="InterPro" id="IPR011990">
    <property type="entry name" value="TPR-like_helical_dom_sf"/>
</dbReference>
<sequence length="246" mass="27067">MDDLTTTRTGLRLPAIDPHDREQVFAHLASIADGMPELSLQLSNSEAYRGADESGENGGPFTHWEVLHLIVSLVETLFDEEVVAFSPAFHAQLAIMLQYPVVPDAVSMQIAFGREMGEESLRVIERLVAAAESLGLPVDEHIADLAASGQIGHDLPARCFRGELHRSPDRMRMRKAIDFFRVTAAQAPEPLRPPVLCVIAWLLWAMGKRPVALVYLREAVAIDPGHILALGCASHFSGHQPEWVRG</sequence>
<protein>
    <recommendedName>
        <fullName evidence="3">Tetratricopeptide repeat protein</fullName>
    </recommendedName>
</protein>
<dbReference type="Proteomes" id="UP001321543">
    <property type="component" value="Chromosome"/>
</dbReference>
<reference evidence="2" key="1">
    <citation type="journal article" date="2019" name="Int. J. Syst. Evol. Microbiol.">
        <title>The Global Catalogue of Microorganisms (GCM) 10K type strain sequencing project: providing services to taxonomists for standard genome sequencing and annotation.</title>
        <authorList>
            <consortium name="The Broad Institute Genomics Platform"/>
            <consortium name="The Broad Institute Genome Sequencing Center for Infectious Disease"/>
            <person name="Wu L."/>
            <person name="Ma J."/>
        </authorList>
    </citation>
    <scope>NUCLEOTIDE SEQUENCE [LARGE SCALE GENOMIC DNA]</scope>
    <source>
        <strain evidence="2">NBRC 106310</strain>
    </source>
</reference>
<organism evidence="1 2">
    <name type="scientific">Microbacterium suwonense</name>
    <dbReference type="NCBI Taxonomy" id="683047"/>
    <lineage>
        <taxon>Bacteria</taxon>
        <taxon>Bacillati</taxon>
        <taxon>Actinomycetota</taxon>
        <taxon>Actinomycetes</taxon>
        <taxon>Micrococcales</taxon>
        <taxon>Microbacteriaceae</taxon>
        <taxon>Microbacterium</taxon>
    </lineage>
</organism>